<name>A0A1G9N0H5_9GAMM</name>
<keyword evidence="1" id="KW-0732">Signal</keyword>
<evidence type="ECO:0000256" key="1">
    <source>
        <dbReference type="SAM" id="SignalP"/>
    </source>
</evidence>
<dbReference type="AlphaFoldDB" id="A0A1G9N0H5"/>
<dbReference type="EMBL" id="FNGH01000007">
    <property type="protein sequence ID" value="SDL80066.1"/>
    <property type="molecule type" value="Genomic_DNA"/>
</dbReference>
<sequence>MKQRLAGLLLLLMLPSAAFAGSLWGPFSAGMTTEEVTKVLDDAYPIEEGDRLATNAVEALRRDGVELAGESFTQRFFFLNDQLSQVTLRLDDTRDFDAMLTTLEALTEKMRDQYGEEADSELRDSGPIRQATASWIDGNQRVSILLMSMGEDDSLLNVNYQPYTGD</sequence>
<dbReference type="Proteomes" id="UP000199107">
    <property type="component" value="Unassembled WGS sequence"/>
</dbReference>
<dbReference type="STRING" id="48727.SAMN05192555_1077"/>
<organism evidence="2 3">
    <name type="scientific">Franzmannia pantelleriensis</name>
    <dbReference type="NCBI Taxonomy" id="48727"/>
    <lineage>
        <taxon>Bacteria</taxon>
        <taxon>Pseudomonadati</taxon>
        <taxon>Pseudomonadota</taxon>
        <taxon>Gammaproteobacteria</taxon>
        <taxon>Oceanospirillales</taxon>
        <taxon>Halomonadaceae</taxon>
        <taxon>Franzmannia</taxon>
    </lineage>
</organism>
<reference evidence="3" key="1">
    <citation type="submission" date="2016-10" db="EMBL/GenBank/DDBJ databases">
        <authorList>
            <person name="Varghese N."/>
            <person name="Submissions S."/>
        </authorList>
    </citation>
    <scope>NUCLEOTIDE SEQUENCE [LARGE SCALE GENOMIC DNA]</scope>
    <source>
        <strain evidence="3">AAP</strain>
    </source>
</reference>
<evidence type="ECO:0000313" key="3">
    <source>
        <dbReference type="Proteomes" id="UP000199107"/>
    </source>
</evidence>
<feature type="chain" id="PRO_5011747424" evidence="1">
    <location>
        <begin position="21"/>
        <end position="166"/>
    </location>
</feature>
<dbReference type="RefSeq" id="WP_089658359.1">
    <property type="nucleotide sequence ID" value="NZ_FNGH01000007.1"/>
</dbReference>
<gene>
    <name evidence="2" type="ORF">SAMN05192555_1077</name>
</gene>
<proteinExistence type="predicted"/>
<protein>
    <submittedName>
        <fullName evidence="2">Uncharacterized protein</fullName>
    </submittedName>
</protein>
<dbReference type="OrthoDB" id="6164318at2"/>
<keyword evidence="3" id="KW-1185">Reference proteome</keyword>
<accession>A0A1G9N0H5</accession>
<evidence type="ECO:0000313" key="2">
    <source>
        <dbReference type="EMBL" id="SDL80066.1"/>
    </source>
</evidence>
<feature type="signal peptide" evidence="1">
    <location>
        <begin position="1"/>
        <end position="20"/>
    </location>
</feature>